<gene>
    <name evidence="6" type="ORF">EV148_101595</name>
</gene>
<evidence type="ECO:0000259" key="5">
    <source>
        <dbReference type="PROSITE" id="PS51829"/>
    </source>
</evidence>
<feature type="transmembrane region" description="Helical" evidence="3">
    <location>
        <begin position="188"/>
        <end position="208"/>
    </location>
</feature>
<dbReference type="AlphaFoldDB" id="A0A4R2IG38"/>
<dbReference type="PROSITE" id="PS51829">
    <property type="entry name" value="P_HOMO_B"/>
    <property type="match status" value="1"/>
</dbReference>
<proteinExistence type="predicted"/>
<evidence type="ECO:0000256" key="2">
    <source>
        <dbReference type="ARBA" id="ARBA00022801"/>
    </source>
</evidence>
<keyword evidence="3" id="KW-0472">Membrane</keyword>
<keyword evidence="3" id="KW-0812">Transmembrane</keyword>
<dbReference type="InterPro" id="IPR008979">
    <property type="entry name" value="Galactose-bd-like_sf"/>
</dbReference>
<feature type="chain" id="PRO_5020849155" evidence="4">
    <location>
        <begin position="22"/>
        <end position="215"/>
    </location>
</feature>
<organism evidence="6 7">
    <name type="scientific">Dokdonella fugitiva</name>
    <dbReference type="NCBI Taxonomy" id="328517"/>
    <lineage>
        <taxon>Bacteria</taxon>
        <taxon>Pseudomonadati</taxon>
        <taxon>Pseudomonadota</taxon>
        <taxon>Gammaproteobacteria</taxon>
        <taxon>Lysobacterales</taxon>
        <taxon>Rhodanobacteraceae</taxon>
        <taxon>Dokdonella</taxon>
    </lineage>
</organism>
<dbReference type="Proteomes" id="UP000294862">
    <property type="component" value="Unassembled WGS sequence"/>
</dbReference>
<sequence length="215" mass="21224">MKRSTLWIGSLLLAVAGQAAAAPTACVASGGTNCPARIPDAPQDPLVSTIEVPAVSCPLSQPLLDVSVGITHSAVGDLTITLESPGGETATLLSNVQGVSGACRGSDVSAAFTDGGPPPICTSLIASVGGTVGPVTPLAPLLASSPEGTWTLTVTDAANNGDGALDDWSVDVTCAPPPVATPALPAPLSWQALAAIAALLAFAAFGALRRPRTSR</sequence>
<protein>
    <submittedName>
        <fullName evidence="6">Proprotein convertase P-domain-containing protein</fullName>
    </submittedName>
</protein>
<evidence type="ECO:0000313" key="7">
    <source>
        <dbReference type="Proteomes" id="UP000294862"/>
    </source>
</evidence>
<evidence type="ECO:0000256" key="4">
    <source>
        <dbReference type="SAM" id="SignalP"/>
    </source>
</evidence>
<feature type="signal peptide" evidence="4">
    <location>
        <begin position="1"/>
        <end position="21"/>
    </location>
</feature>
<dbReference type="InterPro" id="IPR002884">
    <property type="entry name" value="P_dom"/>
</dbReference>
<name>A0A4R2IG38_9GAMM</name>
<dbReference type="EMBL" id="SLWQ01000001">
    <property type="protein sequence ID" value="TCO43176.1"/>
    <property type="molecule type" value="Genomic_DNA"/>
</dbReference>
<accession>A0A4R2IG38</accession>
<evidence type="ECO:0000313" key="6">
    <source>
        <dbReference type="EMBL" id="TCO43176.1"/>
    </source>
</evidence>
<dbReference type="RefSeq" id="WP_131993206.1">
    <property type="nucleotide sequence ID" value="NZ_JACGXM010000002.1"/>
</dbReference>
<keyword evidence="1" id="KW-0645">Protease</keyword>
<dbReference type="GO" id="GO:0004252">
    <property type="term" value="F:serine-type endopeptidase activity"/>
    <property type="evidence" value="ECO:0007669"/>
    <property type="project" value="InterPro"/>
</dbReference>
<dbReference type="GO" id="GO:0006508">
    <property type="term" value="P:proteolysis"/>
    <property type="evidence" value="ECO:0007669"/>
    <property type="project" value="UniProtKB-KW"/>
</dbReference>
<keyword evidence="3" id="KW-1133">Transmembrane helix</keyword>
<feature type="domain" description="P/Homo B" evidence="5">
    <location>
        <begin position="21"/>
        <end position="178"/>
    </location>
</feature>
<dbReference type="Pfam" id="PF01483">
    <property type="entry name" value="P_proprotein"/>
    <property type="match status" value="1"/>
</dbReference>
<reference evidence="6 7" key="1">
    <citation type="journal article" date="2015" name="Stand. Genomic Sci.">
        <title>Genomic Encyclopedia of Bacterial and Archaeal Type Strains, Phase III: the genomes of soil and plant-associated and newly described type strains.</title>
        <authorList>
            <person name="Whitman W.B."/>
            <person name="Woyke T."/>
            <person name="Klenk H.P."/>
            <person name="Zhou Y."/>
            <person name="Lilburn T.G."/>
            <person name="Beck B.J."/>
            <person name="De Vos P."/>
            <person name="Vandamme P."/>
            <person name="Eisen J.A."/>
            <person name="Garrity G."/>
            <person name="Hugenholtz P."/>
            <person name="Kyrpides N.C."/>
        </authorList>
    </citation>
    <scope>NUCLEOTIDE SEQUENCE [LARGE SCALE GENOMIC DNA]</scope>
    <source>
        <strain evidence="6 7">A3</strain>
    </source>
</reference>
<evidence type="ECO:0000256" key="1">
    <source>
        <dbReference type="ARBA" id="ARBA00022670"/>
    </source>
</evidence>
<dbReference type="OrthoDB" id="5289240at2"/>
<keyword evidence="7" id="KW-1185">Reference proteome</keyword>
<keyword evidence="2" id="KW-0378">Hydrolase</keyword>
<dbReference type="SUPFAM" id="SSF49785">
    <property type="entry name" value="Galactose-binding domain-like"/>
    <property type="match status" value="1"/>
</dbReference>
<keyword evidence="4" id="KW-0732">Signal</keyword>
<evidence type="ECO:0000256" key="3">
    <source>
        <dbReference type="SAM" id="Phobius"/>
    </source>
</evidence>
<comment type="caution">
    <text evidence="6">The sequence shown here is derived from an EMBL/GenBank/DDBJ whole genome shotgun (WGS) entry which is preliminary data.</text>
</comment>
<dbReference type="Gene3D" id="2.60.120.260">
    <property type="entry name" value="Galactose-binding domain-like"/>
    <property type="match status" value="1"/>
</dbReference>